<proteinExistence type="inferred from homology"/>
<evidence type="ECO:0000256" key="4">
    <source>
        <dbReference type="ARBA" id="ARBA00022613"/>
    </source>
</evidence>
<accession>A0ABQ7T884</accession>
<comment type="similarity">
    <text evidence="2">Belongs to the beta/gamma-crystallin family.</text>
</comment>
<reference evidence="9 10" key="1">
    <citation type="journal article" date="2022" name="Gigascience">
        <title>A chromosome-level genome assembly and annotation of the desert horned lizard, Phrynosoma platyrhinos, provides insight into chromosomal rearrangements among reptiles.</title>
        <authorList>
            <person name="Koochekian N."/>
            <person name="Ascanio A."/>
            <person name="Farleigh K."/>
            <person name="Card D.C."/>
            <person name="Schield D.R."/>
            <person name="Castoe T.A."/>
            <person name="Jezkova T."/>
        </authorList>
    </citation>
    <scope>NUCLEOTIDE SEQUENCE [LARGE SCALE GENOMIC DNA]</scope>
    <source>
        <strain evidence="9">NK-2021</strain>
    </source>
</reference>
<keyword evidence="4" id="KW-0273">Eye lens protein</keyword>
<feature type="domain" description="Beta/gamma crystallin 'Greek key'" evidence="8">
    <location>
        <begin position="28"/>
        <end position="68"/>
    </location>
</feature>
<protein>
    <recommendedName>
        <fullName evidence="3">Beta-crystallin A4</fullName>
    </recommendedName>
    <alternativeName>
        <fullName evidence="7">Beta-A4 crystallin</fullName>
    </alternativeName>
</protein>
<dbReference type="PRINTS" id="PR01367">
    <property type="entry name" value="BGCRYSTALLIN"/>
</dbReference>
<evidence type="ECO:0000256" key="1">
    <source>
        <dbReference type="ARBA" id="ARBA00003689"/>
    </source>
</evidence>
<keyword evidence="10" id="KW-1185">Reference proteome</keyword>
<comment type="function">
    <text evidence="1">Crystallins are the dominant structural components of the vertebrate eye lens.</text>
</comment>
<evidence type="ECO:0000256" key="6">
    <source>
        <dbReference type="ARBA" id="ARBA00025922"/>
    </source>
</evidence>
<dbReference type="PROSITE" id="PS50915">
    <property type="entry name" value="CRYSTALLIN_BETA_GAMMA"/>
    <property type="match status" value="4"/>
</dbReference>
<evidence type="ECO:0000256" key="5">
    <source>
        <dbReference type="ARBA" id="ARBA00022737"/>
    </source>
</evidence>
<evidence type="ECO:0000256" key="3">
    <source>
        <dbReference type="ARBA" id="ARBA00019489"/>
    </source>
</evidence>
<evidence type="ECO:0000256" key="7">
    <source>
        <dbReference type="ARBA" id="ARBA00032269"/>
    </source>
</evidence>
<dbReference type="Gene3D" id="2.60.20.10">
    <property type="entry name" value="Crystallins"/>
    <property type="match status" value="2"/>
</dbReference>
<gene>
    <name evidence="9" type="ORF">JD844_015265</name>
</gene>
<dbReference type="InterPro" id="IPR011024">
    <property type="entry name" value="G_crystallin-like"/>
</dbReference>
<dbReference type="Pfam" id="PF00030">
    <property type="entry name" value="Crystall"/>
    <property type="match status" value="2"/>
</dbReference>
<dbReference type="InterPro" id="IPR001064">
    <property type="entry name" value="Beta/gamma_crystallin"/>
</dbReference>
<evidence type="ECO:0000313" key="10">
    <source>
        <dbReference type="Proteomes" id="UP000826234"/>
    </source>
</evidence>
<keyword evidence="5" id="KW-0677">Repeat</keyword>
<evidence type="ECO:0000256" key="2">
    <source>
        <dbReference type="ARBA" id="ARBA00009646"/>
    </source>
</evidence>
<sequence>MTQIGSKLSGLWKVYTPRLRDSDFSSLPQIVAWEEPSFQGRKHEFTSECYDLGSSCAFANVGSARVESGTWVGFEHPGFQGQQFVLEQGDYPCWEAWSGSNAYHAWRMSSFRPIACANRRESKVTLYEQENFLGRKGELTEDCPSLQAMGWNSSAVGSLYVHSGAWVGYQYPGYRGYQYLFEPGDFGHWNEWSAFRPEVQSVRRVRDMRWGHGVRFTPPEIPSN</sequence>
<comment type="caution">
    <text evidence="9">The sequence shown here is derived from an EMBL/GenBank/DDBJ whole genome shotgun (WGS) entry which is preliminary data.</text>
</comment>
<evidence type="ECO:0000313" key="9">
    <source>
        <dbReference type="EMBL" id="KAH0625670.1"/>
    </source>
</evidence>
<comment type="subunit">
    <text evidence="6">Homo/heterodimer, or complexes of higher-order. The structure of beta-crystallin oligomers seems to be stabilized through interactions between the N-terminal arms.</text>
</comment>
<dbReference type="PANTHER" id="PTHR11818:SF19">
    <property type="entry name" value="BETA-CRYSTALLIN A4"/>
    <property type="match status" value="1"/>
</dbReference>
<dbReference type="SUPFAM" id="SSF49695">
    <property type="entry name" value="gamma-Crystallin-like"/>
    <property type="match status" value="1"/>
</dbReference>
<feature type="domain" description="Beta/gamma crystallin 'Greek key'" evidence="8">
    <location>
        <begin position="164"/>
        <end position="206"/>
    </location>
</feature>
<dbReference type="Proteomes" id="UP000826234">
    <property type="component" value="Unassembled WGS sequence"/>
</dbReference>
<organism evidence="9 10">
    <name type="scientific">Phrynosoma platyrhinos</name>
    <name type="common">Desert horned lizard</name>
    <dbReference type="NCBI Taxonomy" id="52577"/>
    <lineage>
        <taxon>Eukaryota</taxon>
        <taxon>Metazoa</taxon>
        <taxon>Chordata</taxon>
        <taxon>Craniata</taxon>
        <taxon>Vertebrata</taxon>
        <taxon>Euteleostomi</taxon>
        <taxon>Lepidosauria</taxon>
        <taxon>Squamata</taxon>
        <taxon>Bifurcata</taxon>
        <taxon>Unidentata</taxon>
        <taxon>Episquamata</taxon>
        <taxon>Toxicofera</taxon>
        <taxon>Iguania</taxon>
        <taxon>Phrynosomatidae</taxon>
        <taxon>Phrynosomatinae</taxon>
        <taxon>Phrynosoma</taxon>
    </lineage>
</organism>
<dbReference type="SMART" id="SM00247">
    <property type="entry name" value="XTALbg"/>
    <property type="match status" value="2"/>
</dbReference>
<dbReference type="PANTHER" id="PTHR11818">
    <property type="entry name" value="BETA/GAMMA CRYSTALLIN"/>
    <property type="match status" value="1"/>
</dbReference>
<dbReference type="EMBL" id="JAIPUX010001211">
    <property type="protein sequence ID" value="KAH0625670.1"/>
    <property type="molecule type" value="Genomic_DNA"/>
</dbReference>
<feature type="domain" description="Beta/gamma crystallin 'Greek key'" evidence="8">
    <location>
        <begin position="122"/>
        <end position="163"/>
    </location>
</feature>
<evidence type="ECO:0000259" key="8">
    <source>
        <dbReference type="PROSITE" id="PS50915"/>
    </source>
</evidence>
<dbReference type="InterPro" id="IPR050252">
    <property type="entry name" value="Beta/Gamma-Crystallin"/>
</dbReference>
<feature type="domain" description="Beta/gamma crystallin 'Greek key'" evidence="8">
    <location>
        <begin position="69"/>
        <end position="115"/>
    </location>
</feature>
<name>A0ABQ7T884_PHRPL</name>